<evidence type="ECO:0000313" key="2">
    <source>
        <dbReference type="Proteomes" id="UP000238811"/>
    </source>
</evidence>
<evidence type="ECO:0008006" key="3">
    <source>
        <dbReference type="Google" id="ProtNLM"/>
    </source>
</evidence>
<evidence type="ECO:0000313" key="1">
    <source>
        <dbReference type="EMBL" id="PRN01152.1"/>
    </source>
</evidence>
<accession>A0A2S9TQN9</accession>
<proteinExistence type="predicted"/>
<dbReference type="EMBL" id="NXGD01000003">
    <property type="protein sequence ID" value="PRN01152.1"/>
    <property type="molecule type" value="Genomic_DNA"/>
</dbReference>
<organism evidence="1 2">
    <name type="scientific">Aliarcobacter cryaerophilus</name>
    <dbReference type="NCBI Taxonomy" id="28198"/>
    <lineage>
        <taxon>Bacteria</taxon>
        <taxon>Pseudomonadati</taxon>
        <taxon>Campylobacterota</taxon>
        <taxon>Epsilonproteobacteria</taxon>
        <taxon>Campylobacterales</taxon>
        <taxon>Arcobacteraceae</taxon>
        <taxon>Aliarcobacter</taxon>
    </lineage>
</organism>
<reference evidence="1 2" key="1">
    <citation type="submission" date="2017-09" db="EMBL/GenBank/DDBJ databases">
        <title>Reassesment of A. cryaerophilus.</title>
        <authorList>
            <person name="Perez-Cataluna A."/>
            <person name="Collado L."/>
            <person name="Salgado O."/>
            <person name="Lefinanco V."/>
            <person name="Figueras M.J."/>
        </authorList>
    </citation>
    <scope>NUCLEOTIDE SEQUENCE [LARGE SCALE GENOMIC DNA]</scope>
    <source>
        <strain evidence="1 2">LMG 10229</strain>
    </source>
</reference>
<gene>
    <name evidence="1" type="ORF">CJ668_03790</name>
</gene>
<name>A0A2S9TQN9_9BACT</name>
<dbReference type="AlphaFoldDB" id="A0A2S9TQN9"/>
<protein>
    <recommendedName>
        <fullName evidence="3">Helix-turn-helix domain-containing protein</fullName>
    </recommendedName>
</protein>
<sequence>MNKKGKIELADFTTIKHNPRVKFDLSNNDYCIANAIYHLSNNPDSIFKGWYHGKVETLGKMFNLSRASAYNSITKLSDKKLVEKNEESGFLKTTKLWWDEFVNFEIGKPSKI</sequence>
<dbReference type="Proteomes" id="UP000238811">
    <property type="component" value="Unassembled WGS sequence"/>
</dbReference>
<comment type="caution">
    <text evidence="1">The sequence shown here is derived from an EMBL/GenBank/DDBJ whole genome shotgun (WGS) entry which is preliminary data.</text>
</comment>